<dbReference type="InterPro" id="IPR009056">
    <property type="entry name" value="Cyt_c-like_dom"/>
</dbReference>
<organism evidence="6 7">
    <name type="scientific">Helicobacter macacae MIT 99-5501</name>
    <dbReference type="NCBI Taxonomy" id="1357400"/>
    <lineage>
        <taxon>Bacteria</taxon>
        <taxon>Pseudomonadati</taxon>
        <taxon>Campylobacterota</taxon>
        <taxon>Epsilonproteobacteria</taxon>
        <taxon>Campylobacterales</taxon>
        <taxon>Helicobacteraceae</taxon>
        <taxon>Helicobacter</taxon>
    </lineage>
</organism>
<evidence type="ECO:0000256" key="2">
    <source>
        <dbReference type="ARBA" id="ARBA00022723"/>
    </source>
</evidence>
<evidence type="ECO:0000256" key="1">
    <source>
        <dbReference type="ARBA" id="ARBA00022617"/>
    </source>
</evidence>
<dbReference type="Pfam" id="PF00034">
    <property type="entry name" value="Cytochrom_C"/>
    <property type="match status" value="1"/>
</dbReference>
<evidence type="ECO:0000256" key="3">
    <source>
        <dbReference type="ARBA" id="ARBA00023004"/>
    </source>
</evidence>
<dbReference type="eggNOG" id="COG2863">
    <property type="taxonomic scope" value="Bacteria"/>
</dbReference>
<keyword evidence="3 4" id="KW-0408">Iron</keyword>
<dbReference type="GO" id="GO:0020037">
    <property type="term" value="F:heme binding"/>
    <property type="evidence" value="ECO:0007669"/>
    <property type="project" value="InterPro"/>
</dbReference>
<keyword evidence="1 4" id="KW-0349">Heme</keyword>
<dbReference type="GO" id="GO:0009055">
    <property type="term" value="F:electron transfer activity"/>
    <property type="evidence" value="ECO:0007669"/>
    <property type="project" value="InterPro"/>
</dbReference>
<dbReference type="OrthoDB" id="5340148at2"/>
<dbReference type="EMBL" id="AZJI01000005">
    <property type="protein sequence ID" value="ETD23459.1"/>
    <property type="molecule type" value="Genomic_DNA"/>
</dbReference>
<dbReference type="SUPFAM" id="SSF46626">
    <property type="entry name" value="Cytochrome c"/>
    <property type="match status" value="1"/>
</dbReference>
<dbReference type="Proteomes" id="UP000018731">
    <property type="component" value="Unassembled WGS sequence"/>
</dbReference>
<keyword evidence="7" id="KW-1185">Reference proteome</keyword>
<dbReference type="Gene3D" id="1.10.760.10">
    <property type="entry name" value="Cytochrome c-like domain"/>
    <property type="match status" value="1"/>
</dbReference>
<feature type="domain" description="Cytochrome c" evidence="5">
    <location>
        <begin position="99"/>
        <end position="193"/>
    </location>
</feature>
<dbReference type="STRING" id="1357400.HMPREF2086_01264"/>
<proteinExistence type="predicted"/>
<dbReference type="PROSITE" id="PS51007">
    <property type="entry name" value="CYTC"/>
    <property type="match status" value="1"/>
</dbReference>
<dbReference type="PATRIC" id="fig|1357400.3.peg.1696"/>
<reference evidence="6 7" key="1">
    <citation type="journal article" date="2014" name="Genome Announc.">
        <title>Draft genome sequences of six enterohepatic helicobacter species isolated from humans and one from rhesus macaques.</title>
        <authorList>
            <person name="Shen Z."/>
            <person name="Sheh A."/>
            <person name="Young S.K."/>
            <person name="Abouelliel A."/>
            <person name="Ward D.V."/>
            <person name="Earl A.M."/>
            <person name="Fox J.G."/>
        </authorList>
    </citation>
    <scope>NUCLEOTIDE SEQUENCE [LARGE SCALE GENOMIC DNA]</scope>
    <source>
        <strain evidence="6 7">MIT 99-5501</strain>
    </source>
</reference>
<dbReference type="GO" id="GO:0046872">
    <property type="term" value="F:metal ion binding"/>
    <property type="evidence" value="ECO:0007669"/>
    <property type="project" value="UniProtKB-KW"/>
</dbReference>
<accession>V8C7Z2</accession>
<gene>
    <name evidence="6" type="ORF">HMPREF2086_01264</name>
</gene>
<name>V8C7Z2_9HELI</name>
<comment type="caution">
    <text evidence="6">The sequence shown here is derived from an EMBL/GenBank/DDBJ whole genome shotgun (WGS) entry which is preliminary data.</text>
</comment>
<dbReference type="RefSeq" id="WP_023928006.1">
    <property type="nucleotide sequence ID" value="NZ_KI669454.1"/>
</dbReference>
<dbReference type="AlphaFoldDB" id="V8C7Z2"/>
<dbReference type="HOGENOM" id="CLU_1400801_0_0_7"/>
<keyword evidence="2 4" id="KW-0479">Metal-binding</keyword>
<evidence type="ECO:0000313" key="7">
    <source>
        <dbReference type="Proteomes" id="UP000018731"/>
    </source>
</evidence>
<evidence type="ECO:0000256" key="4">
    <source>
        <dbReference type="PROSITE-ProRule" id="PRU00433"/>
    </source>
</evidence>
<sequence>MKTATLVASTAIYKAISAAQKIATKNKISYARFCTRFCLALGVFCLFASLFFSQALAQSLADRATKISTNAYASTSSKSTQKRFLWEDLPDFLAQDSTQSSTKDLQHFAQSPSSKTYKKCAACHGNDGKKSAPGARGDITIAGLPRYKIIGDLQAYKRQVGNKGGTKAIMQEQAKSLSQNDIQALAEYISKLPK</sequence>
<dbReference type="InterPro" id="IPR036909">
    <property type="entry name" value="Cyt_c-like_dom_sf"/>
</dbReference>
<evidence type="ECO:0000259" key="5">
    <source>
        <dbReference type="PROSITE" id="PS51007"/>
    </source>
</evidence>
<evidence type="ECO:0000313" key="6">
    <source>
        <dbReference type="EMBL" id="ETD23459.1"/>
    </source>
</evidence>
<protein>
    <recommendedName>
        <fullName evidence="5">Cytochrome c domain-containing protein</fullName>
    </recommendedName>
</protein>